<protein>
    <submittedName>
        <fullName evidence="1">Uncharacterized protein</fullName>
    </submittedName>
</protein>
<evidence type="ECO:0000313" key="1">
    <source>
        <dbReference type="EMBL" id="CDW26196.1"/>
    </source>
</evidence>
<name>A0A0K2TL12_LEPSM</name>
<sequence>MSRCLTEEQIGREGGRGKGNTYNFFPVLTKTLMKIHY</sequence>
<reference evidence="1" key="1">
    <citation type="submission" date="2014-05" db="EMBL/GenBank/DDBJ databases">
        <authorList>
            <person name="Chronopoulou M."/>
        </authorList>
    </citation>
    <scope>NUCLEOTIDE SEQUENCE</scope>
    <source>
        <tissue evidence="1">Whole organism</tissue>
    </source>
</reference>
<dbReference type="EMBL" id="HACA01008835">
    <property type="protein sequence ID" value="CDW26196.1"/>
    <property type="molecule type" value="Transcribed_RNA"/>
</dbReference>
<accession>A0A0K2TL12</accession>
<proteinExistence type="predicted"/>
<organism evidence="1">
    <name type="scientific">Lepeophtheirus salmonis</name>
    <name type="common">Salmon louse</name>
    <name type="synonym">Caligus salmonis</name>
    <dbReference type="NCBI Taxonomy" id="72036"/>
    <lineage>
        <taxon>Eukaryota</taxon>
        <taxon>Metazoa</taxon>
        <taxon>Ecdysozoa</taxon>
        <taxon>Arthropoda</taxon>
        <taxon>Crustacea</taxon>
        <taxon>Multicrustacea</taxon>
        <taxon>Hexanauplia</taxon>
        <taxon>Copepoda</taxon>
        <taxon>Siphonostomatoida</taxon>
        <taxon>Caligidae</taxon>
        <taxon>Lepeophtheirus</taxon>
    </lineage>
</organism>
<dbReference type="AlphaFoldDB" id="A0A0K2TL12"/>